<dbReference type="STRING" id="1230905.A0A1G4K1K4"/>
<dbReference type="EMBL" id="LT598467">
    <property type="protein sequence ID" value="SCU97450.1"/>
    <property type="molecule type" value="Genomic_DNA"/>
</dbReference>
<keyword evidence="2 6" id="KW-0813">Transport</keyword>
<dbReference type="GO" id="GO:0030131">
    <property type="term" value="C:clathrin adaptor complex"/>
    <property type="evidence" value="ECO:0007669"/>
    <property type="project" value="UniProtKB-UniRule"/>
</dbReference>
<dbReference type="InterPro" id="IPR018240">
    <property type="entry name" value="Clathrin_mu_CS"/>
</dbReference>
<evidence type="ECO:0000256" key="5">
    <source>
        <dbReference type="ARBA" id="ARBA00023329"/>
    </source>
</evidence>
<evidence type="ECO:0000256" key="6">
    <source>
        <dbReference type="PIRNR" id="PIRNR005992"/>
    </source>
</evidence>
<dbReference type="InterPro" id="IPR001392">
    <property type="entry name" value="Clathrin_mu"/>
</dbReference>
<dbReference type="Pfam" id="PF00928">
    <property type="entry name" value="Adap_comp_sub"/>
    <property type="match status" value="1"/>
</dbReference>
<evidence type="ECO:0000256" key="2">
    <source>
        <dbReference type="ARBA" id="ARBA00022448"/>
    </source>
</evidence>
<proteinExistence type="inferred from homology"/>
<dbReference type="PROSITE" id="PS51072">
    <property type="entry name" value="MHD"/>
    <property type="match status" value="1"/>
</dbReference>
<evidence type="ECO:0000256" key="4">
    <source>
        <dbReference type="ARBA" id="ARBA00023136"/>
    </source>
</evidence>
<dbReference type="PIRSF" id="PIRSF005992">
    <property type="entry name" value="Clathrin_mu"/>
    <property type="match status" value="1"/>
</dbReference>
<dbReference type="Proteomes" id="UP000191024">
    <property type="component" value="Chromosome F"/>
</dbReference>
<comment type="similarity">
    <text evidence="6">Belongs to the adaptor complexes medium subunit family.</text>
</comment>
<dbReference type="PROSITE" id="PS00991">
    <property type="entry name" value="CLAT_ADAPTOR_M_2"/>
    <property type="match status" value="1"/>
</dbReference>
<feature type="compositionally biased region" description="Acidic residues" evidence="7">
    <location>
        <begin position="156"/>
        <end position="170"/>
    </location>
</feature>
<dbReference type="InterPro" id="IPR028565">
    <property type="entry name" value="MHD"/>
</dbReference>
<dbReference type="SUPFAM" id="SSF64356">
    <property type="entry name" value="SNARE-like"/>
    <property type="match status" value="1"/>
</dbReference>
<evidence type="ECO:0000313" key="9">
    <source>
        <dbReference type="EMBL" id="SCU97450.1"/>
    </source>
</evidence>
<dbReference type="InterPro" id="IPR011012">
    <property type="entry name" value="Longin-like_dom_sf"/>
</dbReference>
<feature type="domain" description="MHD" evidence="8">
    <location>
        <begin position="226"/>
        <end position="525"/>
    </location>
</feature>
<dbReference type="GO" id="GO:0006886">
    <property type="term" value="P:intracellular protein transport"/>
    <property type="evidence" value="ECO:0007669"/>
    <property type="project" value="UniProtKB-UniRule"/>
</dbReference>
<dbReference type="GO" id="GO:0030659">
    <property type="term" value="C:cytoplasmic vesicle membrane"/>
    <property type="evidence" value="ECO:0007669"/>
    <property type="project" value="UniProtKB-SubCell"/>
</dbReference>
<evidence type="ECO:0000313" key="10">
    <source>
        <dbReference type="Proteomes" id="UP000191024"/>
    </source>
</evidence>
<dbReference type="SUPFAM" id="SSF49447">
    <property type="entry name" value="Second domain of Mu2 adaptin subunit (ap50) of ap2 adaptor"/>
    <property type="match status" value="1"/>
</dbReference>
<dbReference type="Gene3D" id="2.60.40.1170">
    <property type="entry name" value="Mu homology domain, subdomain B"/>
    <property type="match status" value="4"/>
</dbReference>
<protein>
    <submittedName>
        <fullName evidence="9">LAMI_0F10132g1_1</fullName>
    </submittedName>
</protein>
<gene>
    <name evidence="9" type="ORF">LAMI_0F10132G</name>
</gene>
<dbReference type="OrthoDB" id="10259133at2759"/>
<keyword evidence="3 6" id="KW-0653">Protein transport</keyword>
<dbReference type="InterPro" id="IPR036168">
    <property type="entry name" value="AP2_Mu_C_sf"/>
</dbReference>
<evidence type="ECO:0000256" key="1">
    <source>
        <dbReference type="ARBA" id="ARBA00004156"/>
    </source>
</evidence>
<keyword evidence="5" id="KW-0968">Cytoplasmic vesicle</keyword>
<dbReference type="PANTHER" id="PTHR10529">
    <property type="entry name" value="AP COMPLEX SUBUNIT MU"/>
    <property type="match status" value="1"/>
</dbReference>
<comment type="subcellular location">
    <subcellularLocation>
        <location evidence="1">Cytoplasmic vesicle membrane</location>
    </subcellularLocation>
</comment>
<dbReference type="Gene3D" id="3.30.450.60">
    <property type="match status" value="1"/>
</dbReference>
<keyword evidence="10" id="KW-1185">Reference proteome</keyword>
<dbReference type="AlphaFoldDB" id="A0A1G4K1K4"/>
<dbReference type="PROSITE" id="PS00990">
    <property type="entry name" value="CLAT_ADAPTOR_M_1"/>
    <property type="match status" value="1"/>
</dbReference>
<dbReference type="PRINTS" id="PR00314">
    <property type="entry name" value="CLATHRINADPT"/>
</dbReference>
<evidence type="ECO:0000256" key="7">
    <source>
        <dbReference type="SAM" id="MobiDB-lite"/>
    </source>
</evidence>
<feature type="region of interest" description="Disordered" evidence="7">
    <location>
        <begin position="147"/>
        <end position="170"/>
    </location>
</feature>
<reference evidence="10" key="1">
    <citation type="submission" date="2016-03" db="EMBL/GenBank/DDBJ databases">
        <authorList>
            <person name="Devillers H."/>
        </authorList>
    </citation>
    <scope>NUCLEOTIDE SEQUENCE [LARGE SCALE GENOMIC DNA]</scope>
</reference>
<dbReference type="GO" id="GO:0016192">
    <property type="term" value="P:vesicle-mediated transport"/>
    <property type="evidence" value="ECO:0007669"/>
    <property type="project" value="InterPro"/>
</dbReference>
<evidence type="ECO:0000256" key="3">
    <source>
        <dbReference type="ARBA" id="ARBA00022927"/>
    </source>
</evidence>
<sequence>MISGIGIFDEQKNALITRNFSNRALFESLTGFFKIAELKNDTYGPVLLKNGSAIIFIQRDGLYFVSVQAHAARCNVMTVVVYLDQFYLLLKRYMATKRLDRMCIIDNVNLIYELLDETTEYGVPQLTEYNIVQDFIKVQVNLPSTNSGKAHNEALESSEESDNDGNDYDDQQMLKSWKRQSFRKEKKSKQSLSHGLGDDEQYINSFILRTTTQAVSWRPKGIHYAKNEFFLDVVEGLELSVDVQQKIVRKHFIRGRIQCRSYLSGMPQLKICINKMQKNREAFLQTAKFHQCVSLDNLRTGEAIELIPPDGEFLLCEYTLKRSIKDPPVIQLAAFEVTPNFKKFKLNVSVTIEPHFKAQNSTSSLNVRIPLTKIFHEYKIDLTKTPRFKCDTGTVAFNLTDDLLLWTVGCIKGGHGENSHTMHAQFYLFDEEQFKKEQEELKNSMDPPPLREGLQLEKLYNKTHRDPDSLTNAPRAAITADFEIPYYTCSRLKIEYLKIEEDQLHYQSFPWVRYKTVNDKEYAFQI</sequence>
<dbReference type="InterPro" id="IPR050431">
    <property type="entry name" value="Adaptor_comp_med_subunit"/>
</dbReference>
<name>A0A1G4K1K4_9SACH</name>
<keyword evidence="4" id="KW-0472">Membrane</keyword>
<evidence type="ECO:0000259" key="8">
    <source>
        <dbReference type="PROSITE" id="PS51072"/>
    </source>
</evidence>
<organism evidence="9 10">
    <name type="scientific">Lachancea mirantina</name>
    <dbReference type="NCBI Taxonomy" id="1230905"/>
    <lineage>
        <taxon>Eukaryota</taxon>
        <taxon>Fungi</taxon>
        <taxon>Dikarya</taxon>
        <taxon>Ascomycota</taxon>
        <taxon>Saccharomycotina</taxon>
        <taxon>Saccharomycetes</taxon>
        <taxon>Saccharomycetales</taxon>
        <taxon>Saccharomycetaceae</taxon>
        <taxon>Lachancea</taxon>
    </lineage>
</organism>
<accession>A0A1G4K1K4</accession>